<dbReference type="Proteomes" id="UP000787156">
    <property type="component" value="Unassembled WGS sequence"/>
</dbReference>
<evidence type="ECO:0000313" key="3">
    <source>
        <dbReference type="Proteomes" id="UP000787156"/>
    </source>
</evidence>
<comment type="caution">
    <text evidence="2">The sequence shown here is derived from an EMBL/GenBank/DDBJ whole genome shotgun (WGS) entry which is preliminary data.</text>
</comment>
<evidence type="ECO:0000313" key="2">
    <source>
        <dbReference type="EMBL" id="HJF28410.1"/>
    </source>
</evidence>
<accession>A0A9D2UTC1</accession>
<feature type="transmembrane region" description="Helical" evidence="1">
    <location>
        <begin position="12"/>
        <end position="33"/>
    </location>
</feature>
<dbReference type="AlphaFoldDB" id="A0A9D2UTC1"/>
<keyword evidence="1" id="KW-0812">Transmembrane</keyword>
<protein>
    <submittedName>
        <fullName evidence="2">Uncharacterized protein</fullName>
    </submittedName>
</protein>
<name>A0A9D2UTC1_ACILW</name>
<sequence length="68" mass="7219">MYDADLNPALLAFWLFLITCIAAISTAIISHNFVLDSVAISVSVLTVAGVVISMALFLAEQIIETCSS</sequence>
<reference evidence="2" key="2">
    <citation type="submission" date="2021-09" db="EMBL/GenBank/DDBJ databases">
        <authorList>
            <person name="Gilroy R."/>
        </authorList>
    </citation>
    <scope>NUCLEOTIDE SEQUENCE</scope>
    <source>
        <strain evidence="2">CHK135-1449</strain>
    </source>
</reference>
<feature type="transmembrane region" description="Helical" evidence="1">
    <location>
        <begin position="39"/>
        <end position="59"/>
    </location>
</feature>
<reference evidence="2" key="1">
    <citation type="journal article" date="2021" name="PeerJ">
        <title>Extensive microbial diversity within the chicken gut microbiome revealed by metagenomics and culture.</title>
        <authorList>
            <person name="Gilroy R."/>
            <person name="Ravi A."/>
            <person name="Getino M."/>
            <person name="Pursley I."/>
            <person name="Horton D.L."/>
            <person name="Alikhan N.F."/>
            <person name="Baker D."/>
            <person name="Gharbi K."/>
            <person name="Hall N."/>
            <person name="Watson M."/>
            <person name="Adriaenssens E.M."/>
            <person name="Foster-Nyarko E."/>
            <person name="Jarju S."/>
            <person name="Secka A."/>
            <person name="Antonio M."/>
            <person name="Oren A."/>
            <person name="Chaudhuri R.R."/>
            <person name="La Ragione R."/>
            <person name="Hildebrand F."/>
            <person name="Pallen M.J."/>
        </authorList>
    </citation>
    <scope>NUCLEOTIDE SEQUENCE</scope>
    <source>
        <strain evidence="2">CHK135-1449</strain>
    </source>
</reference>
<gene>
    <name evidence="2" type="ORF">K8V79_09240</name>
</gene>
<organism evidence="2 3">
    <name type="scientific">Acinetobacter lwoffii</name>
    <dbReference type="NCBI Taxonomy" id="28090"/>
    <lineage>
        <taxon>Bacteria</taxon>
        <taxon>Pseudomonadati</taxon>
        <taxon>Pseudomonadota</taxon>
        <taxon>Gammaproteobacteria</taxon>
        <taxon>Moraxellales</taxon>
        <taxon>Moraxellaceae</taxon>
        <taxon>Acinetobacter</taxon>
    </lineage>
</organism>
<evidence type="ECO:0000256" key="1">
    <source>
        <dbReference type="SAM" id="Phobius"/>
    </source>
</evidence>
<keyword evidence="1" id="KW-1133">Transmembrane helix</keyword>
<dbReference type="EMBL" id="DYWX01000097">
    <property type="protein sequence ID" value="HJF28410.1"/>
    <property type="molecule type" value="Genomic_DNA"/>
</dbReference>
<keyword evidence="1" id="KW-0472">Membrane</keyword>
<proteinExistence type="predicted"/>